<dbReference type="Proteomes" id="UP000828390">
    <property type="component" value="Unassembled WGS sequence"/>
</dbReference>
<comment type="caution">
    <text evidence="1">The sequence shown here is derived from an EMBL/GenBank/DDBJ whole genome shotgun (WGS) entry which is preliminary data.</text>
</comment>
<gene>
    <name evidence="1" type="ORF">DPMN_113715</name>
</gene>
<name>A0A9D4QR96_DREPO</name>
<organism evidence="1 2">
    <name type="scientific">Dreissena polymorpha</name>
    <name type="common">Zebra mussel</name>
    <name type="synonym">Mytilus polymorpha</name>
    <dbReference type="NCBI Taxonomy" id="45954"/>
    <lineage>
        <taxon>Eukaryota</taxon>
        <taxon>Metazoa</taxon>
        <taxon>Spiralia</taxon>
        <taxon>Lophotrochozoa</taxon>
        <taxon>Mollusca</taxon>
        <taxon>Bivalvia</taxon>
        <taxon>Autobranchia</taxon>
        <taxon>Heteroconchia</taxon>
        <taxon>Euheterodonta</taxon>
        <taxon>Imparidentia</taxon>
        <taxon>Neoheterodontei</taxon>
        <taxon>Myida</taxon>
        <taxon>Dreissenoidea</taxon>
        <taxon>Dreissenidae</taxon>
        <taxon>Dreissena</taxon>
    </lineage>
</organism>
<reference evidence="1" key="2">
    <citation type="submission" date="2020-11" db="EMBL/GenBank/DDBJ databases">
        <authorList>
            <person name="McCartney M.A."/>
            <person name="Auch B."/>
            <person name="Kono T."/>
            <person name="Mallez S."/>
            <person name="Becker A."/>
            <person name="Gohl D.M."/>
            <person name="Silverstein K.A.T."/>
            <person name="Koren S."/>
            <person name="Bechman K.B."/>
            <person name="Herman A."/>
            <person name="Abrahante J.E."/>
            <person name="Garbe J."/>
        </authorList>
    </citation>
    <scope>NUCLEOTIDE SEQUENCE</scope>
    <source>
        <strain evidence="1">Duluth1</strain>
        <tissue evidence="1">Whole animal</tissue>
    </source>
</reference>
<proteinExistence type="predicted"/>
<evidence type="ECO:0000313" key="1">
    <source>
        <dbReference type="EMBL" id="KAH3840268.1"/>
    </source>
</evidence>
<protein>
    <submittedName>
        <fullName evidence="1">Uncharacterized protein</fullName>
    </submittedName>
</protein>
<evidence type="ECO:0000313" key="2">
    <source>
        <dbReference type="Proteomes" id="UP000828390"/>
    </source>
</evidence>
<accession>A0A9D4QR96</accession>
<keyword evidence="2" id="KW-1185">Reference proteome</keyword>
<dbReference type="EMBL" id="JAIWYP010000004">
    <property type="protein sequence ID" value="KAH3840268.1"/>
    <property type="molecule type" value="Genomic_DNA"/>
</dbReference>
<sequence>MECICGVIYLSLTDLTNVTEKKSYNGATSLLTLKTKSKPRFHQVSKISHLLASINNGASVKVYVENQYFELHDVSVDSATVSGLSVWEMCDEKDGR</sequence>
<reference evidence="1" key="1">
    <citation type="journal article" date="2019" name="bioRxiv">
        <title>The Genome of the Zebra Mussel, Dreissena polymorpha: A Resource for Invasive Species Research.</title>
        <authorList>
            <person name="McCartney M.A."/>
            <person name="Auch B."/>
            <person name="Kono T."/>
            <person name="Mallez S."/>
            <person name="Zhang Y."/>
            <person name="Obille A."/>
            <person name="Becker A."/>
            <person name="Abrahante J.E."/>
            <person name="Garbe J."/>
            <person name="Badalamenti J.P."/>
            <person name="Herman A."/>
            <person name="Mangelson H."/>
            <person name="Liachko I."/>
            <person name="Sullivan S."/>
            <person name="Sone E.D."/>
            <person name="Koren S."/>
            <person name="Silverstein K.A.T."/>
            <person name="Beckman K.B."/>
            <person name="Gohl D.M."/>
        </authorList>
    </citation>
    <scope>NUCLEOTIDE SEQUENCE</scope>
    <source>
        <strain evidence="1">Duluth1</strain>
        <tissue evidence="1">Whole animal</tissue>
    </source>
</reference>
<dbReference type="AlphaFoldDB" id="A0A9D4QR96"/>